<name>A0ABV7SXS6_9SPHN</name>
<comment type="caution">
    <text evidence="1">The sequence shown here is derived from an EMBL/GenBank/DDBJ whole genome shotgun (WGS) entry which is preliminary data.</text>
</comment>
<evidence type="ECO:0000313" key="2">
    <source>
        <dbReference type="Proteomes" id="UP001595713"/>
    </source>
</evidence>
<evidence type="ECO:0008006" key="3">
    <source>
        <dbReference type="Google" id="ProtNLM"/>
    </source>
</evidence>
<protein>
    <recommendedName>
        <fullName evidence="3">Major tail protein</fullName>
    </recommendedName>
</protein>
<gene>
    <name evidence="1" type="ORF">ACFONA_13050</name>
</gene>
<proteinExistence type="predicted"/>
<accession>A0ABV7SXS6</accession>
<dbReference type="EMBL" id="JBHRXP010000007">
    <property type="protein sequence ID" value="MFC3581092.1"/>
    <property type="molecule type" value="Genomic_DNA"/>
</dbReference>
<organism evidence="1 2">
    <name type="scientific">Sphingomonas hylomeconis</name>
    <dbReference type="NCBI Taxonomy" id="1395958"/>
    <lineage>
        <taxon>Bacteria</taxon>
        <taxon>Pseudomonadati</taxon>
        <taxon>Pseudomonadota</taxon>
        <taxon>Alphaproteobacteria</taxon>
        <taxon>Sphingomonadales</taxon>
        <taxon>Sphingomonadaceae</taxon>
        <taxon>Sphingomonas</taxon>
    </lineage>
</organism>
<dbReference type="RefSeq" id="WP_261293038.1">
    <property type="nucleotide sequence ID" value="NZ_JANQBK010000001.1"/>
</dbReference>
<keyword evidence="2" id="KW-1185">Reference proteome</keyword>
<sequence length="308" mass="32762">MTGYIIQANGGPPLGAAFPARYDDPRIDAGTLLLLDPAHSQTIADGMPKATAPANNQRWPNLAWKPAARLTGKTKDDRALLDPVLSLSGFAPDELKIERTPAGALHGITSPTLLDNGDAAFFDIPTAIEKYFFDFGGDYPVSDHQFYISLWIYITRPASTVTNPTQPYFYISTATGNPIEAAMYPTQLVPRAGQTIAGIGDVGNANVNTAGAQRLVVTPNQWANDKPANAAAVEARLGWGAFGGFGPYGVGGKTPSFIFESLLIKDLTVTGKTFAQANAEDLAEWTAAHAVGGRYYDHTVTTDPATFA</sequence>
<evidence type="ECO:0000313" key="1">
    <source>
        <dbReference type="EMBL" id="MFC3581092.1"/>
    </source>
</evidence>
<dbReference type="Proteomes" id="UP001595713">
    <property type="component" value="Unassembled WGS sequence"/>
</dbReference>
<reference evidence="2" key="1">
    <citation type="journal article" date="2019" name="Int. J. Syst. Evol. Microbiol.">
        <title>The Global Catalogue of Microorganisms (GCM) 10K type strain sequencing project: providing services to taxonomists for standard genome sequencing and annotation.</title>
        <authorList>
            <consortium name="The Broad Institute Genomics Platform"/>
            <consortium name="The Broad Institute Genome Sequencing Center for Infectious Disease"/>
            <person name="Wu L."/>
            <person name="Ma J."/>
        </authorList>
    </citation>
    <scope>NUCLEOTIDE SEQUENCE [LARGE SCALE GENOMIC DNA]</scope>
    <source>
        <strain evidence="2">KCTC 42739</strain>
    </source>
</reference>